<dbReference type="AlphaFoldDB" id="A3VLC2"/>
<dbReference type="STRING" id="314271.RB2654_04869"/>
<dbReference type="HOGENOM" id="CLU_088841_1_0_5"/>
<gene>
    <name evidence="1" type="ORF">RB2654_04869</name>
</gene>
<comment type="caution">
    <text evidence="1">The sequence shown here is derived from an EMBL/GenBank/DDBJ whole genome shotgun (WGS) entry which is preliminary data.</text>
</comment>
<reference evidence="1 2" key="1">
    <citation type="journal article" date="2010" name="J. Bacteriol.">
        <title>Genome sequences of Pelagibaca bermudensis HTCC2601T and Maritimibacter alkaliphilus HTCC2654T, the type strains of two marine Roseobacter genera.</title>
        <authorList>
            <person name="Thrash J.C."/>
            <person name="Cho J.C."/>
            <person name="Ferriera S."/>
            <person name="Johnson J."/>
            <person name="Vergin K.L."/>
            <person name="Giovannoni S.J."/>
        </authorList>
    </citation>
    <scope>NUCLEOTIDE SEQUENCE [LARGE SCALE GENOMIC DNA]</scope>
    <source>
        <strain evidence="1 2">HTCC2654</strain>
    </source>
</reference>
<protein>
    <recommendedName>
        <fullName evidence="3">DUF177 domain-containing protein</fullName>
    </recommendedName>
</protein>
<sequence>MTASDGKIEYGPVLRVADLDKSRPREIEVSLNERQLKALADELGIDDLRKVRFTGTLKPLSKRDWRFTGHIGATVDQMSVISLDPVTTRIEEDVERTWIAGLEPTTADESETPKDVDQEPLGTEIDMGTVLAEALALALPDYPRGDEEVIGEQVFTEPGKEAMTDEDAKPFAGLAALRDKLTGEGGHD</sequence>
<dbReference type="InterPro" id="IPR003772">
    <property type="entry name" value="YceD"/>
</dbReference>
<dbReference type="Proteomes" id="UP000002931">
    <property type="component" value="Unassembled WGS sequence"/>
</dbReference>
<dbReference type="eggNOG" id="COG1399">
    <property type="taxonomic scope" value="Bacteria"/>
</dbReference>
<evidence type="ECO:0000313" key="1">
    <source>
        <dbReference type="EMBL" id="EAQ10927.1"/>
    </source>
</evidence>
<proteinExistence type="predicted"/>
<evidence type="ECO:0000313" key="2">
    <source>
        <dbReference type="Proteomes" id="UP000002931"/>
    </source>
</evidence>
<accession>A3VLC2</accession>
<keyword evidence="2" id="KW-1185">Reference proteome</keyword>
<name>A3VLC2_9RHOB</name>
<dbReference type="Pfam" id="PF02620">
    <property type="entry name" value="YceD"/>
    <property type="match status" value="1"/>
</dbReference>
<evidence type="ECO:0008006" key="3">
    <source>
        <dbReference type="Google" id="ProtNLM"/>
    </source>
</evidence>
<dbReference type="EMBL" id="AAMT01000022">
    <property type="protein sequence ID" value="EAQ10927.1"/>
    <property type="molecule type" value="Genomic_DNA"/>
</dbReference>
<dbReference type="OrthoDB" id="8443793at2"/>
<organism evidence="1 2">
    <name type="scientific">Maritimibacter alkaliphilus HTCC2654</name>
    <dbReference type="NCBI Taxonomy" id="314271"/>
    <lineage>
        <taxon>Bacteria</taxon>
        <taxon>Pseudomonadati</taxon>
        <taxon>Pseudomonadota</taxon>
        <taxon>Alphaproteobacteria</taxon>
        <taxon>Rhodobacterales</taxon>
        <taxon>Roseobacteraceae</taxon>
        <taxon>Maritimibacter</taxon>
    </lineage>
</organism>